<sequence length="256" mass="29381">MYLVEVFFHCSPTQESHLGLINQVIDQWRYNGQIIGREIPLYFAEQENQSGFAVRVTCPEQHSLLPKWNNLPVQQALQQAEKAGIYLDSLQIIADDLNSDSTYAEAKPEWLVLYTTHLQSCSPLHNGTDQQPVPLYKLLKQQPALSMDLIKWQENWQACDQLQMNAAGLEAVALAEISEHNSQLSKHGIALAKEIEQHTQIPTYYYLYRVGGARLAQEKQRHCPCCKQKWRLEAPLGIFYFKCDNCKLVSNLSWSF</sequence>
<name>A0A1T0B1V3_9PAST</name>
<reference evidence="1 2" key="1">
    <citation type="submission" date="2017-02" db="EMBL/GenBank/DDBJ databases">
        <title>Draft genome sequence of Haemophilus felis CCUG 31170 type strain.</title>
        <authorList>
            <person name="Engstrom-Jakobsson H."/>
            <person name="Salva-Serra F."/>
            <person name="Thorell K."/>
            <person name="Gonzales-Siles L."/>
            <person name="Karlsson R."/>
            <person name="Boulund F."/>
            <person name="Engstrand L."/>
            <person name="Kristiansson E."/>
            <person name="Moore E."/>
        </authorList>
    </citation>
    <scope>NUCLEOTIDE SEQUENCE [LARGE SCALE GENOMIC DNA]</scope>
    <source>
        <strain evidence="1 2">CCUG 31170</strain>
    </source>
</reference>
<protein>
    <recommendedName>
        <fullName evidence="3">Zn-ribbon-containing protein</fullName>
    </recommendedName>
</protein>
<dbReference type="OrthoDB" id="5589102at2"/>
<proteinExistence type="predicted"/>
<dbReference type="EMBL" id="MUYB01000021">
    <property type="protein sequence ID" value="OOS04105.1"/>
    <property type="molecule type" value="Genomic_DNA"/>
</dbReference>
<dbReference type="PIRSF" id="PIRSF029037">
    <property type="entry name" value="UCP029037_Zn_ribbon"/>
    <property type="match status" value="1"/>
</dbReference>
<organism evidence="1 2">
    <name type="scientific">[Haemophilus] felis</name>
    <dbReference type="NCBI Taxonomy" id="123822"/>
    <lineage>
        <taxon>Bacteria</taxon>
        <taxon>Pseudomonadati</taxon>
        <taxon>Pseudomonadota</taxon>
        <taxon>Gammaproteobacteria</taxon>
        <taxon>Pasteurellales</taxon>
        <taxon>Pasteurellaceae</taxon>
    </lineage>
</organism>
<accession>A0A1T0B1V3</accession>
<gene>
    <name evidence="1" type="ORF">B0188_05405</name>
</gene>
<dbReference type="AlphaFoldDB" id="A0A1T0B1V3"/>
<dbReference type="InterPro" id="IPR016908">
    <property type="entry name" value="UCP029037"/>
</dbReference>
<comment type="caution">
    <text evidence="1">The sequence shown here is derived from an EMBL/GenBank/DDBJ whole genome shotgun (WGS) entry which is preliminary data.</text>
</comment>
<evidence type="ECO:0008006" key="3">
    <source>
        <dbReference type="Google" id="ProtNLM"/>
    </source>
</evidence>
<dbReference type="STRING" id="123822.B0188_05405"/>
<keyword evidence="2" id="KW-1185">Reference proteome</keyword>
<evidence type="ECO:0000313" key="2">
    <source>
        <dbReference type="Proteomes" id="UP000190023"/>
    </source>
</evidence>
<dbReference type="Proteomes" id="UP000190023">
    <property type="component" value="Unassembled WGS sequence"/>
</dbReference>
<dbReference type="Pfam" id="PF10071">
    <property type="entry name" value="DUF2310"/>
    <property type="match status" value="1"/>
</dbReference>
<evidence type="ECO:0000313" key="1">
    <source>
        <dbReference type="EMBL" id="OOS04105.1"/>
    </source>
</evidence>